<name>A0A3M5VSK5_PSESX</name>
<sequence>MHPTINTVFGGSWLARDTSNSVLQLNRGAAIAGKPAPTQSRTLLQGLFKDLGVALIVVQRRPRRRQAVHAAGYKAAFAEPVGRTGGEYKEGFQALGACPGLDAFEQYIASRAVAVLRVHCQARQLPRIRIRDLIQRRAGDDHAFALDHAELFDLTLQHFPRTAHQNALLFQRADQVQQTADVFDRRFAHQFELLLGHQRTAAVAGKQLGEQGAIFGVADDMAAPYSTPAGFGSGIEQFGLIVAAQALQVRGYLLWAQFTHQAAILIDQTGIGAEQQQFVGAQVDGGAGGDVFAGQVEDLAGGRIPQRRQQHDRALIQQAVDALAVDPAHFAGVVVVHAFKHADWPCGDQVAAGHAQARALHRRGRHVHRQARLDGNTQMTHRVDHTLQRRSIGDAQAFVVSRGKAACLKAGFDLRARAMHQHQAHTQAVKQHQVVDDIAEVGVVHTIAGQHDYKGAVAVGVDVGRSVTKPIDVFGHNTWACNKKQPNKGSIVKAHSG</sequence>
<dbReference type="AlphaFoldDB" id="A0A3M5VSK5"/>
<accession>A0A3M5VSK5</accession>
<protein>
    <submittedName>
        <fullName evidence="1">Uncharacterized protein</fullName>
    </submittedName>
</protein>
<evidence type="ECO:0000313" key="1">
    <source>
        <dbReference type="EMBL" id="RMU61272.1"/>
    </source>
</evidence>
<evidence type="ECO:0000313" key="2">
    <source>
        <dbReference type="Proteomes" id="UP000280395"/>
    </source>
</evidence>
<organism evidence="1 2">
    <name type="scientific">Pseudomonas syringae pv. avii</name>
    <dbReference type="NCBI Taxonomy" id="663959"/>
    <lineage>
        <taxon>Bacteria</taxon>
        <taxon>Pseudomonadati</taxon>
        <taxon>Pseudomonadota</taxon>
        <taxon>Gammaproteobacteria</taxon>
        <taxon>Pseudomonadales</taxon>
        <taxon>Pseudomonadaceae</taxon>
        <taxon>Pseudomonas</taxon>
        <taxon>Pseudomonas syringae</taxon>
    </lineage>
</organism>
<reference evidence="1 2" key="1">
    <citation type="submission" date="2018-08" db="EMBL/GenBank/DDBJ databases">
        <title>Recombination of ecologically and evolutionarily significant loci maintains genetic cohesion in the Pseudomonas syringae species complex.</title>
        <authorList>
            <person name="Dillon M."/>
            <person name="Thakur S."/>
            <person name="Almeida R.N.D."/>
            <person name="Weir B.S."/>
            <person name="Guttman D.S."/>
        </authorList>
    </citation>
    <scope>NUCLEOTIDE SEQUENCE [LARGE SCALE GENOMIC DNA]</scope>
    <source>
        <strain evidence="1 2">ICMP 14479</strain>
    </source>
</reference>
<gene>
    <name evidence="1" type="ORF">ALP29_05266</name>
</gene>
<proteinExistence type="predicted"/>
<dbReference type="EMBL" id="RBUA01000409">
    <property type="protein sequence ID" value="RMU61272.1"/>
    <property type="molecule type" value="Genomic_DNA"/>
</dbReference>
<dbReference type="Proteomes" id="UP000280395">
    <property type="component" value="Unassembled WGS sequence"/>
</dbReference>
<comment type="caution">
    <text evidence="1">The sequence shown here is derived from an EMBL/GenBank/DDBJ whole genome shotgun (WGS) entry which is preliminary data.</text>
</comment>